<dbReference type="EMBL" id="HACG01036394">
    <property type="protein sequence ID" value="CEK83259.1"/>
    <property type="molecule type" value="Transcribed_RNA"/>
</dbReference>
<proteinExistence type="predicted"/>
<reference evidence="6" key="1">
    <citation type="submission" date="2014-12" db="EMBL/GenBank/DDBJ databases">
        <title>Insight into the proteome of Arion vulgaris.</title>
        <authorList>
            <person name="Aradska J."/>
            <person name="Bulat T."/>
            <person name="Smidak R."/>
            <person name="Sarate P."/>
            <person name="Gangsoo J."/>
            <person name="Sialana F."/>
            <person name="Bilban M."/>
            <person name="Lubec G."/>
        </authorList>
    </citation>
    <scope>NUCLEOTIDE SEQUENCE</scope>
    <source>
        <tissue evidence="6">Skin</tissue>
    </source>
</reference>
<dbReference type="AlphaFoldDB" id="A0A0B7AQF6"/>
<feature type="domain" description="CUB" evidence="4">
    <location>
        <begin position="74"/>
        <end position="157"/>
    </location>
</feature>
<dbReference type="EMBL" id="HACG01036393">
    <property type="protein sequence ID" value="CEK83258.1"/>
    <property type="molecule type" value="Transcribed_RNA"/>
</dbReference>
<feature type="compositionally biased region" description="Polar residues" evidence="2">
    <location>
        <begin position="279"/>
        <end position="289"/>
    </location>
</feature>
<evidence type="ECO:0000256" key="2">
    <source>
        <dbReference type="SAM" id="MobiDB-lite"/>
    </source>
</evidence>
<dbReference type="Gene3D" id="2.60.120.290">
    <property type="entry name" value="Spermadhesin, CUB domain"/>
    <property type="match status" value="1"/>
</dbReference>
<keyword evidence="1" id="KW-1015">Disulfide bond</keyword>
<gene>
    <name evidence="6" type="primary">ORF136131</name>
    <name evidence="5" type="synonym">ORF136127</name>
    <name evidence="7" type="synonym">ORF136134</name>
</gene>
<dbReference type="Pfam" id="PF00431">
    <property type="entry name" value="CUB"/>
    <property type="match status" value="1"/>
</dbReference>
<evidence type="ECO:0000313" key="7">
    <source>
        <dbReference type="EMBL" id="CEK83260.1"/>
    </source>
</evidence>
<feature type="transmembrane region" description="Helical" evidence="3">
    <location>
        <begin position="172"/>
        <end position="202"/>
    </location>
</feature>
<keyword evidence="3" id="KW-0812">Transmembrane</keyword>
<evidence type="ECO:0000313" key="6">
    <source>
        <dbReference type="EMBL" id="CEK83259.1"/>
    </source>
</evidence>
<evidence type="ECO:0000256" key="1">
    <source>
        <dbReference type="ARBA" id="ARBA00023157"/>
    </source>
</evidence>
<name>A0A0B7AQF6_9EUPU</name>
<evidence type="ECO:0000259" key="4">
    <source>
        <dbReference type="Pfam" id="PF00431"/>
    </source>
</evidence>
<dbReference type="SUPFAM" id="SSF49854">
    <property type="entry name" value="Spermadhesin, CUB domain"/>
    <property type="match status" value="1"/>
</dbReference>
<feature type="compositionally biased region" description="Pro residues" evidence="2">
    <location>
        <begin position="253"/>
        <end position="267"/>
    </location>
</feature>
<dbReference type="EMBL" id="HACG01036395">
    <property type="protein sequence ID" value="CEK83260.1"/>
    <property type="molecule type" value="Transcribed_RNA"/>
</dbReference>
<accession>A0A0B7AQF6</accession>
<sequence>MTVYSSVTMTTLPHSQWRYGTRRLFLLCLLHLVIYTEASYDIFFSRYGDCDRRQPFLLADEDYTLKPVGGTFVHENLICTITFKAPTEYGICLTFDHFKITDCSVRIKVYSSSTSSGMTWRVLDCSDTKPNQMCTSSRYVTVQLVKDNMNSNKGYNFKIDVEKSNSITEKGVLFASIGVFVGVILGVVALTAILAISILYCCCKHRKNTKKKTAQTIATASHENRNLVQPSAPPIDIEDRHWASDPHFYPPYGPYPPPPYVPPPPYQPDDIMQVHGPTNDHNQISSVKP</sequence>
<protein>
    <recommendedName>
        <fullName evidence="4">CUB domain-containing protein</fullName>
    </recommendedName>
</protein>
<organism evidence="6">
    <name type="scientific">Arion vulgaris</name>
    <dbReference type="NCBI Taxonomy" id="1028688"/>
    <lineage>
        <taxon>Eukaryota</taxon>
        <taxon>Metazoa</taxon>
        <taxon>Spiralia</taxon>
        <taxon>Lophotrochozoa</taxon>
        <taxon>Mollusca</taxon>
        <taxon>Gastropoda</taxon>
        <taxon>Heterobranchia</taxon>
        <taxon>Euthyneura</taxon>
        <taxon>Panpulmonata</taxon>
        <taxon>Eupulmonata</taxon>
        <taxon>Stylommatophora</taxon>
        <taxon>Helicina</taxon>
        <taxon>Arionoidea</taxon>
        <taxon>Arionidae</taxon>
        <taxon>Arion</taxon>
    </lineage>
</organism>
<evidence type="ECO:0000256" key="3">
    <source>
        <dbReference type="SAM" id="Phobius"/>
    </source>
</evidence>
<feature type="region of interest" description="Disordered" evidence="2">
    <location>
        <begin position="253"/>
        <end position="289"/>
    </location>
</feature>
<dbReference type="InterPro" id="IPR035914">
    <property type="entry name" value="Sperma_CUB_dom_sf"/>
</dbReference>
<evidence type="ECO:0000313" key="5">
    <source>
        <dbReference type="EMBL" id="CEK83258.1"/>
    </source>
</evidence>
<keyword evidence="3" id="KW-1133">Transmembrane helix</keyword>
<dbReference type="InterPro" id="IPR000859">
    <property type="entry name" value="CUB_dom"/>
</dbReference>
<keyword evidence="3" id="KW-0472">Membrane</keyword>